<dbReference type="GeneID" id="5894016"/>
<organism evidence="2 3">
    <name type="scientific">Monosiga brevicollis</name>
    <name type="common">Choanoflagellate</name>
    <dbReference type="NCBI Taxonomy" id="81824"/>
    <lineage>
        <taxon>Eukaryota</taxon>
        <taxon>Choanoflagellata</taxon>
        <taxon>Craspedida</taxon>
        <taxon>Salpingoecidae</taxon>
        <taxon>Monosiga</taxon>
    </lineage>
</organism>
<dbReference type="KEGG" id="mbr:MONBRDRAFT_28303"/>
<sequence>MAATADQGLRKKALDLRGTLEAALEHVEQLDALRLEAEARAIRAEGMLATKDKRIEMLEGALQEANQRQTRVGEQLQQTQAEQQRAATELEAVAARVARLSLERDQAVQAQTALQRQIDDLLATLED</sequence>
<keyword evidence="3" id="KW-1185">Reference proteome</keyword>
<dbReference type="EMBL" id="CH991566">
    <property type="protein sequence ID" value="EDQ86425.1"/>
    <property type="molecule type" value="Genomic_DNA"/>
</dbReference>
<feature type="coiled-coil region" evidence="1">
    <location>
        <begin position="20"/>
        <end position="96"/>
    </location>
</feature>
<reference evidence="2 3" key="1">
    <citation type="journal article" date="2008" name="Nature">
        <title>The genome of the choanoflagellate Monosiga brevicollis and the origin of metazoans.</title>
        <authorList>
            <consortium name="JGI Sequencing"/>
            <person name="King N."/>
            <person name="Westbrook M.J."/>
            <person name="Young S.L."/>
            <person name="Kuo A."/>
            <person name="Abedin M."/>
            <person name="Chapman J."/>
            <person name="Fairclough S."/>
            <person name="Hellsten U."/>
            <person name="Isogai Y."/>
            <person name="Letunic I."/>
            <person name="Marr M."/>
            <person name="Pincus D."/>
            <person name="Putnam N."/>
            <person name="Rokas A."/>
            <person name="Wright K.J."/>
            <person name="Zuzow R."/>
            <person name="Dirks W."/>
            <person name="Good M."/>
            <person name="Goodstein D."/>
            <person name="Lemons D."/>
            <person name="Li W."/>
            <person name="Lyons J.B."/>
            <person name="Morris A."/>
            <person name="Nichols S."/>
            <person name="Richter D.J."/>
            <person name="Salamov A."/>
            <person name="Bork P."/>
            <person name="Lim W.A."/>
            <person name="Manning G."/>
            <person name="Miller W.T."/>
            <person name="McGinnis W."/>
            <person name="Shapiro H."/>
            <person name="Tjian R."/>
            <person name="Grigoriev I.V."/>
            <person name="Rokhsar D."/>
        </authorList>
    </citation>
    <scope>NUCLEOTIDE SEQUENCE [LARGE SCALE GENOMIC DNA]</scope>
    <source>
        <strain evidence="3">MX1 / ATCC 50154</strain>
    </source>
</reference>
<accession>A9V7S4</accession>
<dbReference type="AlphaFoldDB" id="A9V7S4"/>
<evidence type="ECO:0000256" key="1">
    <source>
        <dbReference type="SAM" id="Coils"/>
    </source>
</evidence>
<evidence type="ECO:0000313" key="3">
    <source>
        <dbReference type="Proteomes" id="UP000001357"/>
    </source>
</evidence>
<name>A9V7S4_MONBE</name>
<dbReference type="InParanoid" id="A9V7S4"/>
<dbReference type="RefSeq" id="XP_001748815.1">
    <property type="nucleotide sequence ID" value="XM_001748763.1"/>
</dbReference>
<protein>
    <submittedName>
        <fullName evidence="2">Uncharacterized protein</fullName>
    </submittedName>
</protein>
<dbReference type="Proteomes" id="UP000001357">
    <property type="component" value="Unassembled WGS sequence"/>
</dbReference>
<keyword evidence="1" id="KW-0175">Coiled coil</keyword>
<evidence type="ECO:0000313" key="2">
    <source>
        <dbReference type="EMBL" id="EDQ86425.1"/>
    </source>
</evidence>
<gene>
    <name evidence="2" type="ORF">MONBRDRAFT_28303</name>
</gene>
<proteinExistence type="predicted"/>